<evidence type="ECO:0000256" key="1">
    <source>
        <dbReference type="SAM" id="MobiDB-lite"/>
    </source>
</evidence>
<feature type="compositionally biased region" description="Low complexity" evidence="1">
    <location>
        <begin position="279"/>
        <end position="299"/>
    </location>
</feature>
<organism evidence="3">
    <name type="scientific">viral metagenome</name>
    <dbReference type="NCBI Taxonomy" id="1070528"/>
    <lineage>
        <taxon>unclassified sequences</taxon>
        <taxon>metagenomes</taxon>
        <taxon>organismal metagenomes</taxon>
    </lineage>
</organism>
<keyword evidence="2" id="KW-1133">Transmembrane helix</keyword>
<reference evidence="3" key="1">
    <citation type="journal article" date="2020" name="Nature">
        <title>Giant virus diversity and host interactions through global metagenomics.</title>
        <authorList>
            <person name="Schulz F."/>
            <person name="Roux S."/>
            <person name="Paez-Espino D."/>
            <person name="Jungbluth S."/>
            <person name="Walsh D.A."/>
            <person name="Denef V.J."/>
            <person name="McMahon K.D."/>
            <person name="Konstantinidis K.T."/>
            <person name="Eloe-Fadrosh E.A."/>
            <person name="Kyrpides N.C."/>
            <person name="Woyke T."/>
        </authorList>
    </citation>
    <scope>NUCLEOTIDE SEQUENCE</scope>
    <source>
        <strain evidence="3">GVMAG-S-3300013006-158</strain>
    </source>
</reference>
<feature type="region of interest" description="Disordered" evidence="1">
    <location>
        <begin position="264"/>
        <end position="309"/>
    </location>
</feature>
<evidence type="ECO:0000256" key="2">
    <source>
        <dbReference type="SAM" id="Phobius"/>
    </source>
</evidence>
<dbReference type="EMBL" id="MN740936">
    <property type="protein sequence ID" value="QHU18661.1"/>
    <property type="molecule type" value="Genomic_DNA"/>
</dbReference>
<accession>A0A6C0KNA8</accession>
<keyword evidence="2" id="KW-0812">Transmembrane</keyword>
<sequence>MSSSQNGLTFFSNGRQTLPSFFSNSGSNAPILNWNAYNGVQPYTRILAYLLAIIIVVFVLLLFVHFFIRPIFRLHPGSPGIIPVPGWDDGTLFWNKGNSGVLSNSDLPIADKVFDYSMMMDIFVENPFQFSKNHRIIFSRGGTRVEQATGDTLLGSITGYNVVVALLPDTTDMVVSVLNAKNNMENVVIPNVPIQEPFRLGMIVMNNALEVYINGHLVKTRTFLEVPLDVKGNIEQTMGIEANVAKIRNLKIWPRIVTTSEIRDARPPLSTPSDFAAGPIPASTSCPSASASASDPNSACRAKDSNRTR</sequence>
<dbReference type="AlphaFoldDB" id="A0A6C0KNA8"/>
<evidence type="ECO:0000313" key="3">
    <source>
        <dbReference type="EMBL" id="QHU18661.1"/>
    </source>
</evidence>
<proteinExistence type="predicted"/>
<feature type="transmembrane region" description="Helical" evidence="2">
    <location>
        <begin position="46"/>
        <end position="68"/>
    </location>
</feature>
<keyword evidence="2" id="KW-0472">Membrane</keyword>
<protein>
    <submittedName>
        <fullName evidence="3">Uncharacterized protein</fullName>
    </submittedName>
</protein>
<name>A0A6C0KNA8_9ZZZZ</name>